<gene>
    <name evidence="4" type="ORF">SAMN05216490_2888</name>
</gene>
<reference evidence="4 5" key="1">
    <citation type="submission" date="2016-10" db="EMBL/GenBank/DDBJ databases">
        <authorList>
            <person name="de Groot N.N."/>
        </authorList>
    </citation>
    <scope>NUCLEOTIDE SEQUENCE [LARGE SCALE GENOMIC DNA]</scope>
    <source>
        <strain evidence="4 5">MP1X4</strain>
    </source>
</reference>
<evidence type="ECO:0000313" key="4">
    <source>
        <dbReference type="EMBL" id="SDT26176.1"/>
    </source>
</evidence>
<sequence length="170" mass="19802">MIIKKVFATDIDMLVSFSRKTFFDAFFHLNKPEDIEAYASVAFSTDKLLTEINNPDSAFYFALLDNEIVGYIKINYASAQTEFKDKNAVEVERIYVLSSAQGKQIGKQFLDFAEDLAKKDNLQYIWLGVWDNNHNAIRFYERHGFKAFSTHDFFLGDDHQTDLLMRKELK</sequence>
<dbReference type="CDD" id="cd04301">
    <property type="entry name" value="NAT_SF"/>
    <property type="match status" value="1"/>
</dbReference>
<keyword evidence="2" id="KW-0012">Acyltransferase</keyword>
<dbReference type="InterPro" id="IPR000182">
    <property type="entry name" value="GNAT_dom"/>
</dbReference>
<evidence type="ECO:0000256" key="2">
    <source>
        <dbReference type="ARBA" id="ARBA00023315"/>
    </source>
</evidence>
<dbReference type="Pfam" id="PF00583">
    <property type="entry name" value="Acetyltransf_1"/>
    <property type="match status" value="1"/>
</dbReference>
<dbReference type="EMBL" id="LT629740">
    <property type="protein sequence ID" value="SDT26176.1"/>
    <property type="molecule type" value="Genomic_DNA"/>
</dbReference>
<dbReference type="GO" id="GO:0016747">
    <property type="term" value="F:acyltransferase activity, transferring groups other than amino-acyl groups"/>
    <property type="evidence" value="ECO:0007669"/>
    <property type="project" value="InterPro"/>
</dbReference>
<dbReference type="PANTHER" id="PTHR42919:SF8">
    <property type="entry name" value="N-ALPHA-ACETYLTRANSFERASE 50"/>
    <property type="match status" value="1"/>
</dbReference>
<dbReference type="STRING" id="652787.SAMN05216490_2888"/>
<feature type="domain" description="N-acetyltransferase" evidence="3">
    <location>
        <begin position="1"/>
        <end position="170"/>
    </location>
</feature>
<keyword evidence="5" id="KW-1185">Reference proteome</keyword>
<name>A0A1H1YZ21_MUCMA</name>
<accession>A0A1H1YZ21</accession>
<dbReference type="InterPro" id="IPR016181">
    <property type="entry name" value="Acyl_CoA_acyltransferase"/>
</dbReference>
<evidence type="ECO:0000259" key="3">
    <source>
        <dbReference type="PROSITE" id="PS51186"/>
    </source>
</evidence>
<evidence type="ECO:0000256" key="1">
    <source>
        <dbReference type="ARBA" id="ARBA00022679"/>
    </source>
</evidence>
<dbReference type="AlphaFoldDB" id="A0A1H1YZ21"/>
<organism evidence="4 5">
    <name type="scientific">Mucilaginibacter mallensis</name>
    <dbReference type="NCBI Taxonomy" id="652787"/>
    <lineage>
        <taxon>Bacteria</taxon>
        <taxon>Pseudomonadati</taxon>
        <taxon>Bacteroidota</taxon>
        <taxon>Sphingobacteriia</taxon>
        <taxon>Sphingobacteriales</taxon>
        <taxon>Sphingobacteriaceae</taxon>
        <taxon>Mucilaginibacter</taxon>
    </lineage>
</organism>
<dbReference type="Proteomes" id="UP000199679">
    <property type="component" value="Chromosome I"/>
</dbReference>
<evidence type="ECO:0000313" key="5">
    <source>
        <dbReference type="Proteomes" id="UP000199679"/>
    </source>
</evidence>
<dbReference type="PROSITE" id="PS51186">
    <property type="entry name" value="GNAT"/>
    <property type="match status" value="1"/>
</dbReference>
<keyword evidence="1" id="KW-0808">Transferase</keyword>
<protein>
    <recommendedName>
        <fullName evidence="3">N-acetyltransferase domain-containing protein</fullName>
    </recommendedName>
</protein>
<dbReference type="OrthoDB" id="7205533at2"/>
<dbReference type="InterPro" id="IPR051556">
    <property type="entry name" value="N-term/lysine_N-AcTrnsfr"/>
</dbReference>
<dbReference type="PANTHER" id="PTHR42919">
    <property type="entry name" value="N-ALPHA-ACETYLTRANSFERASE"/>
    <property type="match status" value="1"/>
</dbReference>
<dbReference type="RefSeq" id="WP_091374082.1">
    <property type="nucleotide sequence ID" value="NZ_LT629740.1"/>
</dbReference>
<dbReference type="Gene3D" id="3.40.630.30">
    <property type="match status" value="1"/>
</dbReference>
<dbReference type="SUPFAM" id="SSF55729">
    <property type="entry name" value="Acyl-CoA N-acyltransferases (Nat)"/>
    <property type="match status" value="1"/>
</dbReference>
<proteinExistence type="predicted"/>